<protein>
    <submittedName>
        <fullName evidence="4">Di-copper centre-containing protein</fullName>
    </submittedName>
</protein>
<evidence type="ECO:0000259" key="3">
    <source>
        <dbReference type="PROSITE" id="PS00498"/>
    </source>
</evidence>
<dbReference type="PANTHER" id="PTHR11474:SF126">
    <property type="entry name" value="TYROSINASE-LIKE PROTEIN TYR-1-RELATED"/>
    <property type="match status" value="1"/>
</dbReference>
<dbReference type="AlphaFoldDB" id="A0A6G1IEP5"/>
<keyword evidence="5" id="KW-1185">Reference proteome</keyword>
<evidence type="ECO:0000256" key="1">
    <source>
        <dbReference type="ARBA" id="ARBA00022723"/>
    </source>
</evidence>
<organism evidence="4 5">
    <name type="scientific">Lentithecium fluviatile CBS 122367</name>
    <dbReference type="NCBI Taxonomy" id="1168545"/>
    <lineage>
        <taxon>Eukaryota</taxon>
        <taxon>Fungi</taxon>
        <taxon>Dikarya</taxon>
        <taxon>Ascomycota</taxon>
        <taxon>Pezizomycotina</taxon>
        <taxon>Dothideomycetes</taxon>
        <taxon>Pleosporomycetidae</taxon>
        <taxon>Pleosporales</taxon>
        <taxon>Massarineae</taxon>
        <taxon>Lentitheciaceae</taxon>
        <taxon>Lentithecium</taxon>
    </lineage>
</organism>
<dbReference type="Proteomes" id="UP000799291">
    <property type="component" value="Unassembled WGS sequence"/>
</dbReference>
<dbReference type="PANTHER" id="PTHR11474">
    <property type="entry name" value="TYROSINASE FAMILY MEMBER"/>
    <property type="match status" value="1"/>
</dbReference>
<feature type="domain" description="Tyrosinase copper-binding" evidence="3">
    <location>
        <begin position="184"/>
        <end position="195"/>
    </location>
</feature>
<dbReference type="SUPFAM" id="SSF48056">
    <property type="entry name" value="Di-copper centre-containing domain"/>
    <property type="match status" value="1"/>
</dbReference>
<dbReference type="InterPro" id="IPR002227">
    <property type="entry name" value="Tyrosinase_Cu-bd"/>
</dbReference>
<accession>A0A6G1IEP5</accession>
<dbReference type="PROSITE" id="PS00498">
    <property type="entry name" value="TYROSINASE_2"/>
    <property type="match status" value="1"/>
</dbReference>
<proteinExistence type="predicted"/>
<sequence length="262" mass="29978">PSALGLNHLLYDDFPWIHSRVEEYVHNAAPFLAWHSYFLHIYEATLKEECSFAGSIPCLLPTQSLFSFFSTRTNGDRKRGFGSDGDSSISRRPILDGYCVRDGPLQNFEISYLDKRYYPHRLSRGFLAGEDLRNQSESLSPERMEELLRLDHYDSFNLGLENGPHLAIPRSVRGDFSLLTAPSDPVFFLHHGQLDRVWWRWQAERSTRRMEYAGISSHGSERLARISDELDMGGLAPGIAVSEVLDSIWIAMLHLLKHCHLS</sequence>
<dbReference type="EMBL" id="MU005635">
    <property type="protein sequence ID" value="KAF2676443.1"/>
    <property type="molecule type" value="Genomic_DNA"/>
</dbReference>
<feature type="non-terminal residue" evidence="4">
    <location>
        <position position="1"/>
    </location>
</feature>
<dbReference type="PRINTS" id="PR00092">
    <property type="entry name" value="TYROSINASE"/>
</dbReference>
<dbReference type="Gene3D" id="1.10.1280.10">
    <property type="entry name" value="Di-copper center containing domain from catechol oxidase"/>
    <property type="match status" value="1"/>
</dbReference>
<keyword evidence="2" id="KW-0186">Copper</keyword>
<dbReference type="InterPro" id="IPR008922">
    <property type="entry name" value="Di-copper_centre_dom_sf"/>
</dbReference>
<evidence type="ECO:0000313" key="5">
    <source>
        <dbReference type="Proteomes" id="UP000799291"/>
    </source>
</evidence>
<evidence type="ECO:0000256" key="2">
    <source>
        <dbReference type="ARBA" id="ARBA00023008"/>
    </source>
</evidence>
<dbReference type="InterPro" id="IPR050316">
    <property type="entry name" value="Tyrosinase/Hemocyanin"/>
</dbReference>
<dbReference type="GO" id="GO:0046872">
    <property type="term" value="F:metal ion binding"/>
    <property type="evidence" value="ECO:0007669"/>
    <property type="project" value="UniProtKB-KW"/>
</dbReference>
<dbReference type="GO" id="GO:0016491">
    <property type="term" value="F:oxidoreductase activity"/>
    <property type="evidence" value="ECO:0007669"/>
    <property type="project" value="InterPro"/>
</dbReference>
<name>A0A6G1IEP5_9PLEO</name>
<dbReference type="OrthoDB" id="6132182at2759"/>
<reference evidence="4" key="1">
    <citation type="journal article" date="2020" name="Stud. Mycol.">
        <title>101 Dothideomycetes genomes: a test case for predicting lifestyles and emergence of pathogens.</title>
        <authorList>
            <person name="Haridas S."/>
            <person name="Albert R."/>
            <person name="Binder M."/>
            <person name="Bloem J."/>
            <person name="Labutti K."/>
            <person name="Salamov A."/>
            <person name="Andreopoulos B."/>
            <person name="Baker S."/>
            <person name="Barry K."/>
            <person name="Bills G."/>
            <person name="Bluhm B."/>
            <person name="Cannon C."/>
            <person name="Castanera R."/>
            <person name="Culley D."/>
            <person name="Daum C."/>
            <person name="Ezra D."/>
            <person name="Gonzalez J."/>
            <person name="Henrissat B."/>
            <person name="Kuo A."/>
            <person name="Liang C."/>
            <person name="Lipzen A."/>
            <person name="Lutzoni F."/>
            <person name="Magnuson J."/>
            <person name="Mondo S."/>
            <person name="Nolan M."/>
            <person name="Ohm R."/>
            <person name="Pangilinan J."/>
            <person name="Park H.-J."/>
            <person name="Ramirez L."/>
            <person name="Alfaro M."/>
            <person name="Sun H."/>
            <person name="Tritt A."/>
            <person name="Yoshinaga Y."/>
            <person name="Zwiers L.-H."/>
            <person name="Turgeon B."/>
            <person name="Goodwin S."/>
            <person name="Spatafora J."/>
            <person name="Crous P."/>
            <person name="Grigoriev I."/>
        </authorList>
    </citation>
    <scope>NUCLEOTIDE SEQUENCE</scope>
    <source>
        <strain evidence="4">CBS 122367</strain>
    </source>
</reference>
<evidence type="ECO:0000313" key="4">
    <source>
        <dbReference type="EMBL" id="KAF2676443.1"/>
    </source>
</evidence>
<gene>
    <name evidence="4" type="ORF">K458DRAFT_322095</name>
</gene>
<keyword evidence="1" id="KW-0479">Metal-binding</keyword>
<dbReference type="Pfam" id="PF00264">
    <property type="entry name" value="Tyrosinase"/>
    <property type="match status" value="1"/>
</dbReference>